<dbReference type="AlphaFoldDB" id="A0AAD5RHS1"/>
<accession>A0AAD5RHS1</accession>
<feature type="domain" description="N-acetyltransferase" evidence="1">
    <location>
        <begin position="33"/>
        <end position="249"/>
    </location>
</feature>
<organism evidence="2 3">
    <name type="scientific">Zalerion maritima</name>
    <dbReference type="NCBI Taxonomy" id="339359"/>
    <lineage>
        <taxon>Eukaryota</taxon>
        <taxon>Fungi</taxon>
        <taxon>Dikarya</taxon>
        <taxon>Ascomycota</taxon>
        <taxon>Pezizomycotina</taxon>
        <taxon>Sordariomycetes</taxon>
        <taxon>Lulworthiomycetidae</taxon>
        <taxon>Lulworthiales</taxon>
        <taxon>Lulworthiaceae</taxon>
        <taxon>Zalerion</taxon>
    </lineage>
</organism>
<evidence type="ECO:0000313" key="3">
    <source>
        <dbReference type="Proteomes" id="UP001201980"/>
    </source>
</evidence>
<protein>
    <recommendedName>
        <fullName evidence="1">N-acetyltransferase domain-containing protein</fullName>
    </recommendedName>
</protein>
<dbReference type="Pfam" id="PF13302">
    <property type="entry name" value="Acetyltransf_3"/>
    <property type="match status" value="1"/>
</dbReference>
<gene>
    <name evidence="2" type="ORF">MKZ38_008213</name>
</gene>
<dbReference type="Proteomes" id="UP001201980">
    <property type="component" value="Unassembled WGS sequence"/>
</dbReference>
<dbReference type="PANTHER" id="PTHR43792:SF1">
    <property type="entry name" value="N-ACETYLTRANSFERASE DOMAIN-CONTAINING PROTEIN"/>
    <property type="match status" value="1"/>
</dbReference>
<proteinExistence type="predicted"/>
<sequence length="284" mass="31747">MAPTAPPSLSVSVATTVPICPPNAARKQIVTSRLVLRPVGQPDLSPLHRLRSQPEVMRWTKLGIVDNSLEATQQKLDPFLPPNDLTTYNFAICLRRQDREGHETTQERSGENLVLRDDDYDDEHDVSGEFIGIGGCYQWGLGPGENTLLGWPGLGYMIRKEHWGKGYGSEFMEGFLSAWRELPRQEIVRTVDESSVFPVSDDCKAADKDDDDVQVGSTTAQIKAKEQLCALTEHTNFVSVRLLQKNGFTKAKEWKDKNHHPGGTDDVTLVAWLWDSSAPPYQET</sequence>
<reference evidence="2" key="1">
    <citation type="submission" date="2022-07" db="EMBL/GenBank/DDBJ databases">
        <title>Draft genome sequence of Zalerion maritima ATCC 34329, a (micro)plastics degrading marine fungus.</title>
        <authorList>
            <person name="Paco A."/>
            <person name="Goncalves M.F.M."/>
            <person name="Rocha-Santos T.A.P."/>
            <person name="Alves A."/>
        </authorList>
    </citation>
    <scope>NUCLEOTIDE SEQUENCE</scope>
    <source>
        <strain evidence="2">ATCC 34329</strain>
    </source>
</reference>
<evidence type="ECO:0000259" key="1">
    <source>
        <dbReference type="Pfam" id="PF13302"/>
    </source>
</evidence>
<comment type="caution">
    <text evidence="2">The sequence shown here is derived from an EMBL/GenBank/DDBJ whole genome shotgun (WGS) entry which is preliminary data.</text>
</comment>
<dbReference type="Gene3D" id="3.40.630.30">
    <property type="match status" value="1"/>
</dbReference>
<dbReference type="EMBL" id="JAKWBI020000564">
    <property type="protein sequence ID" value="KAJ2893804.1"/>
    <property type="molecule type" value="Genomic_DNA"/>
</dbReference>
<dbReference type="SUPFAM" id="SSF55729">
    <property type="entry name" value="Acyl-CoA N-acyltransferases (Nat)"/>
    <property type="match status" value="1"/>
</dbReference>
<evidence type="ECO:0000313" key="2">
    <source>
        <dbReference type="EMBL" id="KAJ2893804.1"/>
    </source>
</evidence>
<dbReference type="PANTHER" id="PTHR43792">
    <property type="entry name" value="GNAT FAMILY, PUTATIVE (AFU_ORTHOLOGUE AFUA_3G00765)-RELATED-RELATED"/>
    <property type="match status" value="1"/>
</dbReference>
<dbReference type="InterPro" id="IPR016181">
    <property type="entry name" value="Acyl_CoA_acyltransferase"/>
</dbReference>
<dbReference type="GO" id="GO:0016747">
    <property type="term" value="F:acyltransferase activity, transferring groups other than amino-acyl groups"/>
    <property type="evidence" value="ECO:0007669"/>
    <property type="project" value="InterPro"/>
</dbReference>
<dbReference type="InterPro" id="IPR000182">
    <property type="entry name" value="GNAT_dom"/>
</dbReference>
<keyword evidence="3" id="KW-1185">Reference proteome</keyword>
<dbReference type="InterPro" id="IPR051531">
    <property type="entry name" value="N-acetyltransferase"/>
</dbReference>
<name>A0AAD5RHS1_9PEZI</name>